<feature type="domain" description="Vesicle tethering protein Uso1/P115-like head" evidence="3">
    <location>
        <begin position="27"/>
        <end position="183"/>
    </location>
</feature>
<comment type="subcellular location">
    <subcellularLocation>
        <location evidence="1">Golgi apparatus</location>
    </subcellularLocation>
</comment>
<dbReference type="PANTHER" id="PTHR10013:SF0">
    <property type="entry name" value="GENERAL VESICULAR TRANSPORT FACTOR P115"/>
    <property type="match status" value="1"/>
</dbReference>
<accession>A0A9N9P0N3</accession>
<dbReference type="InterPro" id="IPR011989">
    <property type="entry name" value="ARM-like"/>
</dbReference>
<reference evidence="4" key="1">
    <citation type="submission" date="2021-06" db="EMBL/GenBank/DDBJ databases">
        <authorList>
            <person name="Kallberg Y."/>
            <person name="Tangrot J."/>
            <person name="Rosling A."/>
        </authorList>
    </citation>
    <scope>NUCLEOTIDE SEQUENCE</scope>
    <source>
        <strain evidence="4">CL551</strain>
    </source>
</reference>
<keyword evidence="2" id="KW-0333">Golgi apparatus</keyword>
<organism evidence="4 5">
    <name type="scientific">Acaulospora morrowiae</name>
    <dbReference type="NCBI Taxonomy" id="94023"/>
    <lineage>
        <taxon>Eukaryota</taxon>
        <taxon>Fungi</taxon>
        <taxon>Fungi incertae sedis</taxon>
        <taxon>Mucoromycota</taxon>
        <taxon>Glomeromycotina</taxon>
        <taxon>Glomeromycetes</taxon>
        <taxon>Diversisporales</taxon>
        <taxon>Acaulosporaceae</taxon>
        <taxon>Acaulospora</taxon>
    </lineage>
</organism>
<dbReference type="GO" id="GO:0048280">
    <property type="term" value="P:vesicle fusion with Golgi apparatus"/>
    <property type="evidence" value="ECO:0007669"/>
    <property type="project" value="InterPro"/>
</dbReference>
<sequence length="185" mass="19981">EIALSSNAPSLVKAHSLYALADLIRGNNKNQEFLERTVVTIPSYRTSSNSSDQLTGNGRTSLEQIPALPPRPSIMALIAVAVGAEHVESYTTRAAATYAFESYIYNNSNAQLVLASTLTPPPDDNLNPASAKPQSAGSLLLSALLEWEDSEADPYVVWFASVIFSHILMNNERSKEMARAISIDG</sequence>
<dbReference type="AlphaFoldDB" id="A0A9N9P0N3"/>
<name>A0A9N9P0N3_9GLOM</name>
<dbReference type="InterPro" id="IPR006953">
    <property type="entry name" value="Vesicle_Uso1_P115_head"/>
</dbReference>
<evidence type="ECO:0000313" key="5">
    <source>
        <dbReference type="Proteomes" id="UP000789342"/>
    </source>
</evidence>
<dbReference type="PANTHER" id="PTHR10013">
    <property type="entry name" value="GENERAL VESICULAR TRANSPORT FACTOR P115"/>
    <property type="match status" value="1"/>
</dbReference>
<dbReference type="GO" id="GO:0012507">
    <property type="term" value="C:ER to Golgi transport vesicle membrane"/>
    <property type="evidence" value="ECO:0007669"/>
    <property type="project" value="TreeGrafter"/>
</dbReference>
<dbReference type="GO" id="GO:0006888">
    <property type="term" value="P:endoplasmic reticulum to Golgi vesicle-mediated transport"/>
    <property type="evidence" value="ECO:0007669"/>
    <property type="project" value="TreeGrafter"/>
</dbReference>
<dbReference type="GO" id="GO:0048211">
    <property type="term" value="P:Golgi vesicle docking"/>
    <property type="evidence" value="ECO:0007669"/>
    <property type="project" value="TreeGrafter"/>
</dbReference>
<dbReference type="EMBL" id="CAJVPV010052887">
    <property type="protein sequence ID" value="CAG8781212.1"/>
    <property type="molecule type" value="Genomic_DNA"/>
</dbReference>
<dbReference type="GO" id="GO:0006886">
    <property type="term" value="P:intracellular protein transport"/>
    <property type="evidence" value="ECO:0007669"/>
    <property type="project" value="InterPro"/>
</dbReference>
<evidence type="ECO:0000259" key="3">
    <source>
        <dbReference type="Pfam" id="PF04869"/>
    </source>
</evidence>
<evidence type="ECO:0000313" key="4">
    <source>
        <dbReference type="EMBL" id="CAG8781212.1"/>
    </source>
</evidence>
<gene>
    <name evidence="4" type="ORF">AMORRO_LOCUS17331</name>
</gene>
<feature type="non-terminal residue" evidence="4">
    <location>
        <position position="1"/>
    </location>
</feature>
<keyword evidence="5" id="KW-1185">Reference proteome</keyword>
<dbReference type="GO" id="GO:0005795">
    <property type="term" value="C:Golgi stack"/>
    <property type="evidence" value="ECO:0007669"/>
    <property type="project" value="TreeGrafter"/>
</dbReference>
<dbReference type="OrthoDB" id="198977at2759"/>
<dbReference type="GO" id="GO:0005783">
    <property type="term" value="C:endoplasmic reticulum"/>
    <property type="evidence" value="ECO:0007669"/>
    <property type="project" value="TreeGrafter"/>
</dbReference>
<dbReference type="InterPro" id="IPR024095">
    <property type="entry name" value="Vesicle_P115"/>
</dbReference>
<feature type="non-terminal residue" evidence="4">
    <location>
        <position position="185"/>
    </location>
</feature>
<protein>
    <submittedName>
        <fullName evidence="4">3566_t:CDS:1</fullName>
    </submittedName>
</protein>
<evidence type="ECO:0000256" key="2">
    <source>
        <dbReference type="ARBA" id="ARBA00023034"/>
    </source>
</evidence>
<dbReference type="Gene3D" id="1.25.10.10">
    <property type="entry name" value="Leucine-rich Repeat Variant"/>
    <property type="match status" value="1"/>
</dbReference>
<dbReference type="Pfam" id="PF04869">
    <property type="entry name" value="Uso1_p115_head"/>
    <property type="match status" value="1"/>
</dbReference>
<dbReference type="Proteomes" id="UP000789342">
    <property type="component" value="Unassembled WGS sequence"/>
</dbReference>
<proteinExistence type="predicted"/>
<comment type="caution">
    <text evidence="4">The sequence shown here is derived from an EMBL/GenBank/DDBJ whole genome shotgun (WGS) entry which is preliminary data.</text>
</comment>
<evidence type="ECO:0000256" key="1">
    <source>
        <dbReference type="ARBA" id="ARBA00004555"/>
    </source>
</evidence>
<dbReference type="GO" id="GO:0000139">
    <property type="term" value="C:Golgi membrane"/>
    <property type="evidence" value="ECO:0007669"/>
    <property type="project" value="InterPro"/>
</dbReference>